<dbReference type="Proteomes" id="UP001194468">
    <property type="component" value="Unassembled WGS sequence"/>
</dbReference>
<keyword evidence="1" id="KW-0732">Signal</keyword>
<name>A0AAD4BKY6_BOLED</name>
<evidence type="ECO:0000313" key="2">
    <source>
        <dbReference type="EMBL" id="KAF8433024.1"/>
    </source>
</evidence>
<keyword evidence="3" id="KW-1185">Reference proteome</keyword>
<feature type="signal peptide" evidence="1">
    <location>
        <begin position="1"/>
        <end position="19"/>
    </location>
</feature>
<proteinExistence type="predicted"/>
<dbReference type="Pfam" id="PF19271">
    <property type="entry name" value="Nis1"/>
    <property type="match status" value="1"/>
</dbReference>
<comment type="caution">
    <text evidence="2">The sequence shown here is derived from an EMBL/GenBank/DDBJ whole genome shotgun (WGS) entry which is preliminary data.</text>
</comment>
<dbReference type="EMBL" id="WHUW01000037">
    <property type="protein sequence ID" value="KAF8433024.1"/>
    <property type="molecule type" value="Genomic_DNA"/>
</dbReference>
<evidence type="ECO:0000256" key="1">
    <source>
        <dbReference type="SAM" id="SignalP"/>
    </source>
</evidence>
<organism evidence="2 3">
    <name type="scientific">Boletus edulis BED1</name>
    <dbReference type="NCBI Taxonomy" id="1328754"/>
    <lineage>
        <taxon>Eukaryota</taxon>
        <taxon>Fungi</taxon>
        <taxon>Dikarya</taxon>
        <taxon>Basidiomycota</taxon>
        <taxon>Agaricomycotina</taxon>
        <taxon>Agaricomycetes</taxon>
        <taxon>Agaricomycetidae</taxon>
        <taxon>Boletales</taxon>
        <taxon>Boletineae</taxon>
        <taxon>Boletaceae</taxon>
        <taxon>Boletoideae</taxon>
        <taxon>Boletus</taxon>
    </lineage>
</organism>
<reference evidence="2" key="2">
    <citation type="journal article" date="2020" name="Nat. Commun.">
        <title>Large-scale genome sequencing of mycorrhizal fungi provides insights into the early evolution of symbiotic traits.</title>
        <authorList>
            <person name="Miyauchi S."/>
            <person name="Kiss E."/>
            <person name="Kuo A."/>
            <person name="Drula E."/>
            <person name="Kohler A."/>
            <person name="Sanchez-Garcia M."/>
            <person name="Morin E."/>
            <person name="Andreopoulos B."/>
            <person name="Barry K.W."/>
            <person name="Bonito G."/>
            <person name="Buee M."/>
            <person name="Carver A."/>
            <person name="Chen C."/>
            <person name="Cichocki N."/>
            <person name="Clum A."/>
            <person name="Culley D."/>
            <person name="Crous P.W."/>
            <person name="Fauchery L."/>
            <person name="Girlanda M."/>
            <person name="Hayes R.D."/>
            <person name="Keri Z."/>
            <person name="LaButti K."/>
            <person name="Lipzen A."/>
            <person name="Lombard V."/>
            <person name="Magnuson J."/>
            <person name="Maillard F."/>
            <person name="Murat C."/>
            <person name="Nolan M."/>
            <person name="Ohm R.A."/>
            <person name="Pangilinan J."/>
            <person name="Pereira M.F."/>
            <person name="Perotto S."/>
            <person name="Peter M."/>
            <person name="Pfister S."/>
            <person name="Riley R."/>
            <person name="Sitrit Y."/>
            <person name="Stielow J.B."/>
            <person name="Szollosi G."/>
            <person name="Zifcakova L."/>
            <person name="Stursova M."/>
            <person name="Spatafora J.W."/>
            <person name="Tedersoo L."/>
            <person name="Vaario L.M."/>
            <person name="Yamada A."/>
            <person name="Yan M."/>
            <person name="Wang P."/>
            <person name="Xu J."/>
            <person name="Bruns T."/>
            <person name="Baldrian P."/>
            <person name="Vilgalys R."/>
            <person name="Dunand C."/>
            <person name="Henrissat B."/>
            <person name="Grigoriev I.V."/>
            <person name="Hibbett D."/>
            <person name="Nagy L.G."/>
            <person name="Martin F.M."/>
        </authorList>
    </citation>
    <scope>NUCLEOTIDE SEQUENCE</scope>
    <source>
        <strain evidence="2">BED1</strain>
    </source>
</reference>
<protein>
    <submittedName>
        <fullName evidence="2">Uncharacterized protein</fullName>
    </submittedName>
</protein>
<sequence>MKLLPIVSVVVGATASVFGQTIALGAPADGDMLYQGESFTAQVIQPGSPIRCTQVGIALAVAHCTDGVCPEPSERLGDVLYAGPWNPTSHPDGFYQNFTLNLPEYDATGPAIFTLTHLCLLGAGPIPLLEYRNASVTVE</sequence>
<dbReference type="InterPro" id="IPR045469">
    <property type="entry name" value="Nis1"/>
</dbReference>
<dbReference type="AlphaFoldDB" id="A0AAD4BKY6"/>
<reference evidence="2" key="1">
    <citation type="submission" date="2019-10" db="EMBL/GenBank/DDBJ databases">
        <authorList>
            <consortium name="DOE Joint Genome Institute"/>
            <person name="Kuo A."/>
            <person name="Miyauchi S."/>
            <person name="Kiss E."/>
            <person name="Drula E."/>
            <person name="Kohler A."/>
            <person name="Sanchez-Garcia M."/>
            <person name="Andreopoulos B."/>
            <person name="Barry K.W."/>
            <person name="Bonito G."/>
            <person name="Buee M."/>
            <person name="Carver A."/>
            <person name="Chen C."/>
            <person name="Cichocki N."/>
            <person name="Clum A."/>
            <person name="Culley D."/>
            <person name="Crous P.W."/>
            <person name="Fauchery L."/>
            <person name="Girlanda M."/>
            <person name="Hayes R."/>
            <person name="Keri Z."/>
            <person name="LaButti K."/>
            <person name="Lipzen A."/>
            <person name="Lombard V."/>
            <person name="Magnuson J."/>
            <person name="Maillard F."/>
            <person name="Morin E."/>
            <person name="Murat C."/>
            <person name="Nolan M."/>
            <person name="Ohm R."/>
            <person name="Pangilinan J."/>
            <person name="Pereira M."/>
            <person name="Perotto S."/>
            <person name="Peter M."/>
            <person name="Riley R."/>
            <person name="Sitrit Y."/>
            <person name="Stielow B."/>
            <person name="Szollosi G."/>
            <person name="Zifcakova L."/>
            <person name="Stursova M."/>
            <person name="Spatafora J.W."/>
            <person name="Tedersoo L."/>
            <person name="Vaario L.-M."/>
            <person name="Yamada A."/>
            <person name="Yan M."/>
            <person name="Wang P."/>
            <person name="Xu J."/>
            <person name="Bruns T."/>
            <person name="Baldrian P."/>
            <person name="Vilgalys R."/>
            <person name="Henrissat B."/>
            <person name="Grigoriev I.V."/>
            <person name="Hibbett D."/>
            <person name="Nagy L.G."/>
            <person name="Martin F.M."/>
        </authorList>
    </citation>
    <scope>NUCLEOTIDE SEQUENCE</scope>
    <source>
        <strain evidence="2">BED1</strain>
    </source>
</reference>
<gene>
    <name evidence="2" type="ORF">L210DRAFT_3763744</name>
</gene>
<evidence type="ECO:0000313" key="3">
    <source>
        <dbReference type="Proteomes" id="UP001194468"/>
    </source>
</evidence>
<feature type="chain" id="PRO_5042215478" evidence="1">
    <location>
        <begin position="20"/>
        <end position="139"/>
    </location>
</feature>
<accession>A0AAD4BKY6</accession>